<dbReference type="Gene3D" id="1.10.287.70">
    <property type="match status" value="1"/>
</dbReference>
<keyword evidence="3" id="KW-0406">Ion transport</keyword>
<evidence type="ECO:0000259" key="2">
    <source>
        <dbReference type="Pfam" id="PF07885"/>
    </source>
</evidence>
<sequence>MLWVIILLIAAIAVLRSIQLLWSSAGESNRFFSLYNLISLFLIYTTVLIAFALSYVVLEESGFSVLEEDGKIVMNHSFALVEICLYFSAITLLSVGYGDVTPIGIGRWIAIVEALIGYTMPFAFVVRTVMENEK</sequence>
<feature type="transmembrane region" description="Helical" evidence="1">
    <location>
        <begin position="33"/>
        <end position="58"/>
    </location>
</feature>
<keyword evidence="4" id="KW-1185">Reference proteome</keyword>
<keyword evidence="3" id="KW-0813">Transport</keyword>
<feature type="transmembrane region" description="Helical" evidence="1">
    <location>
        <begin position="78"/>
        <end position="97"/>
    </location>
</feature>
<evidence type="ECO:0000313" key="3">
    <source>
        <dbReference type="EMBL" id="MEI4802245.1"/>
    </source>
</evidence>
<dbReference type="Pfam" id="PF07885">
    <property type="entry name" value="Ion_trans_2"/>
    <property type="match status" value="1"/>
</dbReference>
<proteinExistence type="predicted"/>
<feature type="domain" description="Potassium channel" evidence="2">
    <location>
        <begin position="79"/>
        <end position="127"/>
    </location>
</feature>
<dbReference type="Proteomes" id="UP001372526">
    <property type="component" value="Unassembled WGS sequence"/>
</dbReference>
<gene>
    <name evidence="3" type="ORF">WAZ07_13115</name>
</gene>
<name>A0ABU8FHS3_9BACI</name>
<dbReference type="EMBL" id="JBAWSX010000007">
    <property type="protein sequence ID" value="MEI4802245.1"/>
    <property type="molecule type" value="Genomic_DNA"/>
</dbReference>
<keyword evidence="1" id="KW-0812">Transmembrane</keyword>
<keyword evidence="1" id="KW-1133">Transmembrane helix</keyword>
<comment type="caution">
    <text evidence="3">The sequence shown here is derived from an EMBL/GenBank/DDBJ whole genome shotgun (WGS) entry which is preliminary data.</text>
</comment>
<feature type="transmembrane region" description="Helical" evidence="1">
    <location>
        <begin position="109"/>
        <end position="130"/>
    </location>
</feature>
<dbReference type="SUPFAM" id="SSF81324">
    <property type="entry name" value="Voltage-gated potassium channels"/>
    <property type="match status" value="1"/>
</dbReference>
<dbReference type="GO" id="GO:0034220">
    <property type="term" value="P:monoatomic ion transmembrane transport"/>
    <property type="evidence" value="ECO:0007669"/>
    <property type="project" value="UniProtKB-KW"/>
</dbReference>
<keyword evidence="1" id="KW-0472">Membrane</keyword>
<reference evidence="3 4" key="1">
    <citation type="submission" date="2024-01" db="EMBL/GenBank/DDBJ databases">
        <title>Seven novel Bacillus-like species.</title>
        <authorList>
            <person name="Liu G."/>
        </authorList>
    </citation>
    <scope>NUCLEOTIDE SEQUENCE [LARGE SCALE GENOMIC DNA]</scope>
    <source>
        <strain evidence="3 4">FJAT-51639</strain>
    </source>
</reference>
<keyword evidence="3" id="KW-0407">Ion channel</keyword>
<dbReference type="RefSeq" id="WP_336472819.1">
    <property type="nucleotide sequence ID" value="NZ_JBAWSX010000007.1"/>
</dbReference>
<dbReference type="InterPro" id="IPR013099">
    <property type="entry name" value="K_chnl_dom"/>
</dbReference>
<evidence type="ECO:0000313" key="4">
    <source>
        <dbReference type="Proteomes" id="UP001372526"/>
    </source>
</evidence>
<evidence type="ECO:0000256" key="1">
    <source>
        <dbReference type="SAM" id="Phobius"/>
    </source>
</evidence>
<organism evidence="3 4">
    <name type="scientific">Bacillus bruguierae</name>
    <dbReference type="NCBI Taxonomy" id="3127667"/>
    <lineage>
        <taxon>Bacteria</taxon>
        <taxon>Bacillati</taxon>
        <taxon>Bacillota</taxon>
        <taxon>Bacilli</taxon>
        <taxon>Bacillales</taxon>
        <taxon>Bacillaceae</taxon>
        <taxon>Bacillus</taxon>
    </lineage>
</organism>
<protein>
    <submittedName>
        <fullName evidence="3">Potassium channel family protein</fullName>
    </submittedName>
</protein>
<accession>A0ABU8FHS3</accession>